<gene>
    <name evidence="2" type="ORF">H1D24_23825</name>
</gene>
<organism evidence="2 3">
    <name type="scientific">Streptomyces himalayensis subsp. himalayensis</name>
    <dbReference type="NCBI Taxonomy" id="2756131"/>
    <lineage>
        <taxon>Bacteria</taxon>
        <taxon>Bacillati</taxon>
        <taxon>Actinomycetota</taxon>
        <taxon>Actinomycetes</taxon>
        <taxon>Kitasatosporales</taxon>
        <taxon>Streptomycetaceae</taxon>
        <taxon>Streptomyces</taxon>
        <taxon>Streptomyces himalayensis</taxon>
    </lineage>
</organism>
<dbReference type="Gene3D" id="1.10.510.10">
    <property type="entry name" value="Transferase(Phosphotransferase) domain 1"/>
    <property type="match status" value="1"/>
</dbReference>
<dbReference type="EMBL" id="JACEHE010000015">
    <property type="protein sequence ID" value="MBA2948769.1"/>
    <property type="molecule type" value="Genomic_DNA"/>
</dbReference>
<dbReference type="Proteomes" id="UP000545761">
    <property type="component" value="Unassembled WGS sequence"/>
</dbReference>
<dbReference type="AlphaFoldDB" id="A0A7W0IB44"/>
<dbReference type="Pfam" id="PF01636">
    <property type="entry name" value="APH"/>
    <property type="match status" value="1"/>
</dbReference>
<comment type="caution">
    <text evidence="2">The sequence shown here is derived from an EMBL/GenBank/DDBJ whole genome shotgun (WGS) entry which is preliminary data.</text>
</comment>
<keyword evidence="2" id="KW-0808">Transferase</keyword>
<reference evidence="2 3" key="1">
    <citation type="submission" date="2020-07" db="EMBL/GenBank/DDBJ databases">
        <title>Streptomyces isolated from Indian soil.</title>
        <authorList>
            <person name="Mandal S."/>
            <person name="Maiti P.K."/>
        </authorList>
    </citation>
    <scope>NUCLEOTIDE SEQUENCE [LARGE SCALE GENOMIC DNA]</scope>
    <source>
        <strain evidence="2 3">PSKA28</strain>
    </source>
</reference>
<protein>
    <submittedName>
        <fullName evidence="2">Phosphotransferase</fullName>
    </submittedName>
</protein>
<proteinExistence type="predicted"/>
<feature type="domain" description="Aminoglycoside phosphotransferase" evidence="1">
    <location>
        <begin position="42"/>
        <end position="159"/>
    </location>
</feature>
<evidence type="ECO:0000259" key="1">
    <source>
        <dbReference type="Pfam" id="PF01636"/>
    </source>
</evidence>
<dbReference type="InterPro" id="IPR002575">
    <property type="entry name" value="Aminoglycoside_PTrfase"/>
</dbReference>
<dbReference type="GO" id="GO:0016740">
    <property type="term" value="F:transferase activity"/>
    <property type="evidence" value="ECO:0007669"/>
    <property type="project" value="UniProtKB-KW"/>
</dbReference>
<name>A0A7W0IB44_9ACTN</name>
<sequence>MQHASQLARRAHSARCVSWLRARLHRAHRRPRVTDPLAQLLLGQLLLLTHRARDLGDVPPHRPYARRSARLSGPTMLEALAGGVLTAAEAGATLARLLRELHALPARVSDDPGVRVLHLDLHPENVLLTQRGPVVIDWANAEEGHPDLDWGMSAVILAQVAVNREPHAQMAHEALAALLADCADPAARTDTNCGGLHQAVERRAANPTMSRREVELLDEAQTLIRELLTRTGR</sequence>
<accession>A0A7W0IB44</accession>
<evidence type="ECO:0000313" key="3">
    <source>
        <dbReference type="Proteomes" id="UP000545761"/>
    </source>
</evidence>
<dbReference type="InterPro" id="IPR011009">
    <property type="entry name" value="Kinase-like_dom_sf"/>
</dbReference>
<evidence type="ECO:0000313" key="2">
    <source>
        <dbReference type="EMBL" id="MBA2948769.1"/>
    </source>
</evidence>
<dbReference type="SUPFAM" id="SSF56112">
    <property type="entry name" value="Protein kinase-like (PK-like)"/>
    <property type="match status" value="1"/>
</dbReference>